<feature type="region of interest" description="Disordered" evidence="1">
    <location>
        <begin position="324"/>
        <end position="575"/>
    </location>
</feature>
<proteinExistence type="predicted"/>
<protein>
    <submittedName>
        <fullName evidence="2">Uncharacterized protein</fullName>
    </submittedName>
</protein>
<accession>A0ABR3AIF7</accession>
<feature type="compositionally biased region" description="Low complexity" evidence="1">
    <location>
        <begin position="688"/>
        <end position="701"/>
    </location>
</feature>
<feature type="compositionally biased region" description="Acidic residues" evidence="1">
    <location>
        <begin position="702"/>
        <end position="724"/>
    </location>
</feature>
<evidence type="ECO:0000256" key="1">
    <source>
        <dbReference type="SAM" id="MobiDB-lite"/>
    </source>
</evidence>
<evidence type="ECO:0000313" key="3">
    <source>
        <dbReference type="Proteomes" id="UP001437256"/>
    </source>
</evidence>
<comment type="caution">
    <text evidence="2">The sequence shown here is derived from an EMBL/GenBank/DDBJ whole genome shotgun (WGS) entry which is preliminary data.</text>
</comment>
<feature type="compositionally biased region" description="Polar residues" evidence="1">
    <location>
        <begin position="427"/>
        <end position="440"/>
    </location>
</feature>
<sequence length="927" mass="99383">MEQRILRTLYRTDDTEQLFLARSRSLVPIYRLTTISDDTESASNGQPTEYASVSVKDCIESLCEASPDLFKDQIRDFSVYHLDPLESVGSAGGSTSSHTLAGVPVGLGLMSDLKLADRNLLLTGTLTKLRTGLEALEVVFTIREIRRPNSVNLKSRPCSSSSQPGPSTHHDNPNIAAALTRRKNEQEAKGRRTMRGSNDKRHLNRQLGSAAARCGVAESLLAGAGNYHTAGKKSSSEEPPAYSSTPPETAVYPSPPASQPQASSSSQPTPEPFTQPSSSSTVPDTATLLAVLGLIDDASATTNLEGNTQFQEALKGLLAQVLNTAPPAKPPDEDDDVVPLDKENVNPDAFRKRARSLEATKSPESAAPSPQLAPTPDASDHPNQGLGLGGRSNTLPLVKEKHRAVSSSSENRSGGSRKGKERAKDTIYSSFSGSGSTVPWSSPPRPLNGGYNYGGTGSSRGTPIVIPDSPLTPKAVRIPASSPIRGNKSKQKQKPYVVPEWARTTTATQPKFSEEFQRTQEEDQKRQVEARKTRRAQWPSMKSRSTTSLPTTTKTTSIPDTESTTDERPCTPPPLPVFAAAGLSSQPIFALPVCAASSSAFLYPKTPPRKRPRSPSQSPLNRSGGLFTPTPKHSSFAEAFHSPLYSPSHRARKMIRSDPGPLDTAIDPHDTEDDDALTRELGSALDELVTSSTSLPVVSNDAETESSANDDVDVSSDNEGDGEDTYPRKQFWPGLPPSSPPPSSPMLQDHFALPPVDTPIEESDNDSRLPVVSSDVEDMLSPSDDRTPMNSDTPDTGLDNFEGQGTELPPATSAAESDANLFALFTNLGNTSSDPLEYDWNLPGDMATTTNLEDLDFTQFWESVKPLIDDQQQPTCSSGDVQMNNGAPTVDPNEGTGFLQLEGSAGTALDSGKFADDLRTLYSGCVM</sequence>
<name>A0ABR3AIF7_9AGAR</name>
<dbReference type="Proteomes" id="UP001437256">
    <property type="component" value="Unassembled WGS sequence"/>
</dbReference>
<feature type="compositionally biased region" description="Pro residues" evidence="1">
    <location>
        <begin position="734"/>
        <end position="744"/>
    </location>
</feature>
<feature type="compositionally biased region" description="Basic and acidic residues" evidence="1">
    <location>
        <begin position="512"/>
        <end position="531"/>
    </location>
</feature>
<feature type="compositionally biased region" description="Polar residues" evidence="1">
    <location>
        <begin position="272"/>
        <end position="282"/>
    </location>
</feature>
<feature type="region of interest" description="Disordered" evidence="1">
    <location>
        <begin position="151"/>
        <end position="203"/>
    </location>
</feature>
<evidence type="ECO:0000313" key="2">
    <source>
        <dbReference type="EMBL" id="KAL0072729.1"/>
    </source>
</evidence>
<gene>
    <name evidence="2" type="ORF">AAF712_000492</name>
</gene>
<keyword evidence="3" id="KW-1185">Reference proteome</keyword>
<organism evidence="2 3">
    <name type="scientific">Marasmius tenuissimus</name>
    <dbReference type="NCBI Taxonomy" id="585030"/>
    <lineage>
        <taxon>Eukaryota</taxon>
        <taxon>Fungi</taxon>
        <taxon>Dikarya</taxon>
        <taxon>Basidiomycota</taxon>
        <taxon>Agaricomycotina</taxon>
        <taxon>Agaricomycetes</taxon>
        <taxon>Agaricomycetidae</taxon>
        <taxon>Agaricales</taxon>
        <taxon>Marasmiineae</taxon>
        <taxon>Marasmiaceae</taxon>
        <taxon>Marasmius</taxon>
    </lineage>
</organism>
<feature type="compositionally biased region" description="Low complexity" evidence="1">
    <location>
        <begin position="259"/>
        <end position="268"/>
    </location>
</feature>
<dbReference type="EMBL" id="JBBXMP010000001">
    <property type="protein sequence ID" value="KAL0072729.1"/>
    <property type="molecule type" value="Genomic_DNA"/>
</dbReference>
<feature type="compositionally biased region" description="Basic and acidic residues" evidence="1">
    <location>
        <begin position="339"/>
        <end position="358"/>
    </location>
</feature>
<feature type="compositionally biased region" description="Low complexity" evidence="1">
    <location>
        <begin position="543"/>
        <end position="562"/>
    </location>
</feature>
<feature type="region of interest" description="Disordered" evidence="1">
    <location>
        <begin position="228"/>
        <end position="282"/>
    </location>
</feature>
<feature type="region of interest" description="Disordered" evidence="1">
    <location>
        <begin position="602"/>
        <end position="813"/>
    </location>
</feature>
<reference evidence="2 3" key="1">
    <citation type="submission" date="2024-05" db="EMBL/GenBank/DDBJ databases">
        <title>A draft genome resource for the thread blight pathogen Marasmius tenuissimus strain MS-2.</title>
        <authorList>
            <person name="Yulfo-Soto G.E."/>
            <person name="Baruah I.K."/>
            <person name="Amoako-Attah I."/>
            <person name="Bukari Y."/>
            <person name="Meinhardt L.W."/>
            <person name="Bailey B.A."/>
            <person name="Cohen S.P."/>
        </authorList>
    </citation>
    <scope>NUCLEOTIDE SEQUENCE [LARGE SCALE GENOMIC DNA]</scope>
    <source>
        <strain evidence="2 3">MS-2</strain>
    </source>
</reference>
<feature type="compositionally biased region" description="Polar residues" evidence="1">
    <location>
        <begin position="151"/>
        <end position="166"/>
    </location>
</feature>